<comment type="caution">
    <text evidence="3">The sequence shown here is derived from an EMBL/GenBank/DDBJ whole genome shotgun (WGS) entry which is preliminary data.</text>
</comment>
<dbReference type="Proteomes" id="UP001160142">
    <property type="component" value="Unassembled WGS sequence"/>
</dbReference>
<evidence type="ECO:0000256" key="1">
    <source>
        <dbReference type="SAM" id="Phobius"/>
    </source>
</evidence>
<evidence type="ECO:0000259" key="2">
    <source>
        <dbReference type="Pfam" id="PF13400"/>
    </source>
</evidence>
<feature type="domain" description="Putative Flp pilus-assembly TadG-like N-terminal" evidence="2">
    <location>
        <begin position="11"/>
        <end position="56"/>
    </location>
</feature>
<dbReference type="Pfam" id="PF13400">
    <property type="entry name" value="Tad"/>
    <property type="match status" value="1"/>
</dbReference>
<keyword evidence="1" id="KW-0812">Transmembrane</keyword>
<keyword evidence="1" id="KW-0472">Membrane</keyword>
<keyword evidence="1" id="KW-1133">Transmembrane helix</keyword>
<evidence type="ECO:0000313" key="4">
    <source>
        <dbReference type="Proteomes" id="UP001160142"/>
    </source>
</evidence>
<keyword evidence="4" id="KW-1185">Reference proteome</keyword>
<name>A0ABT6KKF2_9MICO</name>
<sequence length="146" mass="15633">MTRHTLHDDEGSILPLLAGYVALALAIVLVVAAATSLYIERKRLLTLADGAALAGAESFELDSVIVNQDTVRPVLVDKTVLAAVTDYVGATPRDAFEDLRVENAATSDGRSATVTVSAQWRPPVLAPFVREGLRLEVTSTARTAFW</sequence>
<accession>A0ABT6KKF2</accession>
<protein>
    <submittedName>
        <fullName evidence="3">Membrane protein</fullName>
    </submittedName>
</protein>
<dbReference type="InterPro" id="IPR028087">
    <property type="entry name" value="Tad_N"/>
</dbReference>
<feature type="transmembrane region" description="Helical" evidence="1">
    <location>
        <begin position="12"/>
        <end position="39"/>
    </location>
</feature>
<dbReference type="RefSeq" id="WP_322132830.1">
    <property type="nucleotide sequence ID" value="NZ_CP085036.1"/>
</dbReference>
<reference evidence="3 4" key="1">
    <citation type="submission" date="2023-04" db="EMBL/GenBank/DDBJ databases">
        <title>Genome Encyclopedia of Bacteria and Archaea VI: Functional Genomics of Type Strains.</title>
        <authorList>
            <person name="Whitman W."/>
        </authorList>
    </citation>
    <scope>NUCLEOTIDE SEQUENCE [LARGE SCALE GENOMIC DNA]</scope>
    <source>
        <strain evidence="3 4">SG_E_30_P1</strain>
    </source>
</reference>
<gene>
    <name evidence="3" type="ORF">M2152_000661</name>
</gene>
<dbReference type="EMBL" id="JARXVQ010000001">
    <property type="protein sequence ID" value="MDH6180479.1"/>
    <property type="molecule type" value="Genomic_DNA"/>
</dbReference>
<evidence type="ECO:0000313" key="3">
    <source>
        <dbReference type="EMBL" id="MDH6180479.1"/>
    </source>
</evidence>
<proteinExistence type="predicted"/>
<organism evidence="3 4">
    <name type="scientific">Antiquaquibacter oligotrophicus</name>
    <dbReference type="NCBI Taxonomy" id="2880260"/>
    <lineage>
        <taxon>Bacteria</taxon>
        <taxon>Bacillati</taxon>
        <taxon>Actinomycetota</taxon>
        <taxon>Actinomycetes</taxon>
        <taxon>Micrococcales</taxon>
        <taxon>Microbacteriaceae</taxon>
        <taxon>Antiquaquibacter</taxon>
    </lineage>
</organism>